<sequence>MDIEVAVVSALMIGICALPFILIVRAKNKRKKRLVNELNIEANKVNCVITEYEIWRESVIGLDTNRNILFANDAGKNVQYFDLKEYRSVNQVKTSYRVHEHGESRSVIERIEIVLDTVAGRGKSSGKILIFDAEETPLIEQEIEIAEKWEKKLREIVKRN</sequence>
<proteinExistence type="predicted"/>
<dbReference type="EMBL" id="BAAAFH010000022">
    <property type="protein sequence ID" value="GAA0876806.1"/>
    <property type="molecule type" value="Genomic_DNA"/>
</dbReference>
<evidence type="ECO:0000313" key="3">
    <source>
        <dbReference type="Proteomes" id="UP001501126"/>
    </source>
</evidence>
<reference evidence="2 3" key="1">
    <citation type="journal article" date="2019" name="Int. J. Syst. Evol. Microbiol.">
        <title>The Global Catalogue of Microorganisms (GCM) 10K type strain sequencing project: providing services to taxonomists for standard genome sequencing and annotation.</title>
        <authorList>
            <consortium name="The Broad Institute Genomics Platform"/>
            <consortium name="The Broad Institute Genome Sequencing Center for Infectious Disease"/>
            <person name="Wu L."/>
            <person name="Ma J."/>
        </authorList>
    </citation>
    <scope>NUCLEOTIDE SEQUENCE [LARGE SCALE GENOMIC DNA]</scope>
    <source>
        <strain evidence="2 3">JCM 16083</strain>
    </source>
</reference>
<gene>
    <name evidence="2" type="ORF">GCM10009118_32160</name>
</gene>
<keyword evidence="3" id="KW-1185">Reference proteome</keyword>
<keyword evidence="1" id="KW-1133">Transmembrane helix</keyword>
<name>A0ABN1MUZ6_9FLAO</name>
<dbReference type="Proteomes" id="UP001501126">
    <property type="component" value="Unassembled WGS sequence"/>
</dbReference>
<feature type="transmembrane region" description="Helical" evidence="1">
    <location>
        <begin position="6"/>
        <end position="24"/>
    </location>
</feature>
<keyword evidence="1" id="KW-0812">Transmembrane</keyword>
<keyword evidence="1" id="KW-0472">Membrane</keyword>
<accession>A0ABN1MUZ6</accession>
<evidence type="ECO:0000313" key="2">
    <source>
        <dbReference type="EMBL" id="GAA0876806.1"/>
    </source>
</evidence>
<organism evidence="2 3">
    <name type="scientific">Wandonia haliotis</name>
    <dbReference type="NCBI Taxonomy" id="574963"/>
    <lineage>
        <taxon>Bacteria</taxon>
        <taxon>Pseudomonadati</taxon>
        <taxon>Bacteroidota</taxon>
        <taxon>Flavobacteriia</taxon>
        <taxon>Flavobacteriales</taxon>
        <taxon>Crocinitomicaceae</taxon>
        <taxon>Wandonia</taxon>
    </lineage>
</organism>
<protein>
    <submittedName>
        <fullName evidence="2">Uncharacterized protein</fullName>
    </submittedName>
</protein>
<dbReference type="RefSeq" id="WP_343790406.1">
    <property type="nucleotide sequence ID" value="NZ_BAAAFH010000022.1"/>
</dbReference>
<comment type="caution">
    <text evidence="2">The sequence shown here is derived from an EMBL/GenBank/DDBJ whole genome shotgun (WGS) entry which is preliminary data.</text>
</comment>
<evidence type="ECO:0000256" key="1">
    <source>
        <dbReference type="SAM" id="Phobius"/>
    </source>
</evidence>